<dbReference type="AlphaFoldDB" id="A0A2C9L237"/>
<dbReference type="KEGG" id="bgt:106057294"/>
<comment type="similarity">
    <text evidence="1">Belongs to the alpha-carbonic anhydrase family.</text>
</comment>
<organism evidence="3 4">
    <name type="scientific">Biomphalaria glabrata</name>
    <name type="common">Bloodfluke planorb</name>
    <name type="synonym">Freshwater snail</name>
    <dbReference type="NCBI Taxonomy" id="6526"/>
    <lineage>
        <taxon>Eukaryota</taxon>
        <taxon>Metazoa</taxon>
        <taxon>Spiralia</taxon>
        <taxon>Lophotrochozoa</taxon>
        <taxon>Mollusca</taxon>
        <taxon>Gastropoda</taxon>
        <taxon>Heterobranchia</taxon>
        <taxon>Euthyneura</taxon>
        <taxon>Panpulmonata</taxon>
        <taxon>Hygrophila</taxon>
        <taxon>Lymnaeoidea</taxon>
        <taxon>Planorbidae</taxon>
        <taxon>Biomphalaria</taxon>
    </lineage>
</organism>
<dbReference type="OrthoDB" id="5978072at2759"/>
<dbReference type="InterPro" id="IPR023561">
    <property type="entry name" value="Carbonic_anhydrase_a-class"/>
</dbReference>
<proteinExistence type="inferred from homology"/>
<dbReference type="STRING" id="6526.A0A2C9L237"/>
<dbReference type="Proteomes" id="UP000076420">
    <property type="component" value="Unassembled WGS sequence"/>
</dbReference>
<sequence length="416" mass="47211">MSKSKPPSNVNAVLPYGAETWKNNQKLSLGKCRLPLAVTYEESFTPVSQAPSATVNYCKESFTPVSQTPSATVNYCKDSTKLLYKKKSEREDGPDTFVTVNILTSLRLLSSEVDTRWSQWWTYDEGISGPNYWGLMNPGWSLCNKGHNQSPVNIDPKSLLFDPSLSPLEINGEAVSGFEPLNLGHFLTLEVDQTNHWAPGINITGGPLSYNYRVSQMTIHFSHSDQDGSEHTIDGRGFSAEIQIYAYNSDLYTNMSKAMTSPRGILCLAVLVKVGQQLHHHFERIHRVINDTLYKGDRLVIPYFNLRALLPDTKHYMTYEGSLTNPACYETVTWVIYNRPIYISQQQITGLRRLKQDTVSNPVLLMAGNIRPLQPLYQRTIRANINFVERSCSMERDMNYIVNSDHFHDSRHYSVP</sequence>
<dbReference type="InterPro" id="IPR036398">
    <property type="entry name" value="CA_dom_sf"/>
</dbReference>
<dbReference type="InterPro" id="IPR001148">
    <property type="entry name" value="CA_dom"/>
</dbReference>
<evidence type="ECO:0000313" key="4">
    <source>
        <dbReference type="Proteomes" id="UP000076420"/>
    </source>
</evidence>
<name>A0A2C9L237_BIOGL</name>
<dbReference type="GO" id="GO:0006730">
    <property type="term" value="P:one-carbon metabolic process"/>
    <property type="evidence" value="ECO:0007669"/>
    <property type="project" value="TreeGrafter"/>
</dbReference>
<dbReference type="SMART" id="SM01057">
    <property type="entry name" value="Carb_anhydrase"/>
    <property type="match status" value="1"/>
</dbReference>
<dbReference type="PANTHER" id="PTHR18952">
    <property type="entry name" value="CARBONIC ANHYDRASE"/>
    <property type="match status" value="1"/>
</dbReference>
<dbReference type="PANTHER" id="PTHR18952:SF208">
    <property type="entry name" value="CARBONIC ANHYDRASE XA-RELATED"/>
    <property type="match status" value="1"/>
</dbReference>
<evidence type="ECO:0000256" key="1">
    <source>
        <dbReference type="ARBA" id="ARBA00010718"/>
    </source>
</evidence>
<gene>
    <name evidence="3" type="primary">106057294</name>
</gene>
<dbReference type="VEuPathDB" id="VectorBase:BGLAX_050890"/>
<dbReference type="GO" id="GO:0004089">
    <property type="term" value="F:carbonate dehydratase activity"/>
    <property type="evidence" value="ECO:0007669"/>
    <property type="project" value="InterPro"/>
</dbReference>
<protein>
    <recommendedName>
        <fullName evidence="2">Alpha-carbonic anhydrase domain-containing protein</fullName>
    </recommendedName>
</protein>
<accession>A0A2C9L237</accession>
<reference evidence="3" key="1">
    <citation type="submission" date="2020-05" db="UniProtKB">
        <authorList>
            <consortium name="EnsemblMetazoa"/>
        </authorList>
    </citation>
    <scope>IDENTIFICATION</scope>
    <source>
        <strain evidence="3">BB02</strain>
    </source>
</reference>
<dbReference type="SUPFAM" id="SSF51069">
    <property type="entry name" value="Carbonic anhydrase"/>
    <property type="match status" value="1"/>
</dbReference>
<dbReference type="VEuPathDB" id="VectorBase:BGLB026119"/>
<evidence type="ECO:0000313" key="3">
    <source>
        <dbReference type="EnsemblMetazoa" id="BGLB026119-PA"/>
    </source>
</evidence>
<dbReference type="EnsemblMetazoa" id="BGLB026119-RA">
    <property type="protein sequence ID" value="BGLB026119-PA"/>
    <property type="gene ID" value="BGLB026119"/>
</dbReference>
<dbReference type="GO" id="GO:0008270">
    <property type="term" value="F:zinc ion binding"/>
    <property type="evidence" value="ECO:0007669"/>
    <property type="project" value="InterPro"/>
</dbReference>
<dbReference type="PROSITE" id="PS51144">
    <property type="entry name" value="ALPHA_CA_2"/>
    <property type="match status" value="1"/>
</dbReference>
<dbReference type="Pfam" id="PF00194">
    <property type="entry name" value="Carb_anhydrase"/>
    <property type="match status" value="1"/>
</dbReference>
<feature type="domain" description="Alpha-carbonic anhydrase" evidence="2">
    <location>
        <begin position="119"/>
        <end position="385"/>
    </location>
</feature>
<evidence type="ECO:0000259" key="2">
    <source>
        <dbReference type="PROSITE" id="PS51144"/>
    </source>
</evidence>
<dbReference type="Gene3D" id="3.10.200.10">
    <property type="entry name" value="Alpha carbonic anhydrase"/>
    <property type="match status" value="1"/>
</dbReference>